<proteinExistence type="inferred from homology"/>
<dbReference type="GO" id="GO:0016020">
    <property type="term" value="C:membrane"/>
    <property type="evidence" value="ECO:0007669"/>
    <property type="project" value="UniProtKB-SubCell"/>
</dbReference>
<sequence>MASLATHLSACLFFVPIGIRRLLCSSSLYLKNPSLFKSKPWYFSNPKWKNLDLYILSIALPIASFCQIFFFLSISGHPTYRFSFFQHFASLCLFWVLTIFFVLYENLDHFLFNESFIYIYAAIAFLVEYSVIGVGITGLGSVVYELLAQLTLVCAGSCLVLSVKPTAFFAEFLLSTGLVFKGTWLLQAGLCLYTDAFVLKGCNKMVLLPGGSNADVHCELEEDGMRAVALVNLLFVVHAIGVVIAGFVVFGLLSSFRNLRFGEASGPLLAELESESILMRPSHEHEME</sequence>
<dbReference type="Gramene" id="EOY06158">
    <property type="protein sequence ID" value="EOY06158"/>
    <property type="gene ID" value="TCM_020971"/>
</dbReference>
<dbReference type="Proteomes" id="UP000026915">
    <property type="component" value="Chromosome 4"/>
</dbReference>
<protein>
    <submittedName>
        <fullName evidence="7">Family of Uncharacterized protein function, putative</fullName>
    </submittedName>
</protein>
<keyword evidence="3 6" id="KW-0812">Transmembrane</keyword>
<dbReference type="OMA" id="FSGHPTY"/>
<feature type="transmembrane region" description="Helical" evidence="6">
    <location>
        <begin position="229"/>
        <end position="253"/>
    </location>
</feature>
<dbReference type="EMBL" id="CM001882">
    <property type="protein sequence ID" value="EOY06158.1"/>
    <property type="molecule type" value="Genomic_DNA"/>
</dbReference>
<dbReference type="InParanoid" id="A0A061ENF9"/>
<evidence type="ECO:0000256" key="1">
    <source>
        <dbReference type="ARBA" id="ARBA00004141"/>
    </source>
</evidence>
<evidence type="ECO:0000256" key="6">
    <source>
        <dbReference type="SAM" id="Phobius"/>
    </source>
</evidence>
<organism evidence="7 8">
    <name type="scientific">Theobroma cacao</name>
    <name type="common">Cacao</name>
    <name type="synonym">Cocoa</name>
    <dbReference type="NCBI Taxonomy" id="3641"/>
    <lineage>
        <taxon>Eukaryota</taxon>
        <taxon>Viridiplantae</taxon>
        <taxon>Streptophyta</taxon>
        <taxon>Embryophyta</taxon>
        <taxon>Tracheophyta</taxon>
        <taxon>Spermatophyta</taxon>
        <taxon>Magnoliopsida</taxon>
        <taxon>eudicotyledons</taxon>
        <taxon>Gunneridae</taxon>
        <taxon>Pentapetalae</taxon>
        <taxon>rosids</taxon>
        <taxon>malvids</taxon>
        <taxon>Malvales</taxon>
        <taxon>Malvaceae</taxon>
        <taxon>Byttnerioideae</taxon>
        <taxon>Theobroma</taxon>
    </lineage>
</organism>
<accession>A0A061ENF9</accession>
<feature type="transmembrane region" description="Helical" evidence="6">
    <location>
        <begin position="53"/>
        <end position="72"/>
    </location>
</feature>
<dbReference type="PANTHER" id="PTHR47830:SF2">
    <property type="entry name" value="PROTEIN, PUTATIVE-RELATED"/>
    <property type="match status" value="1"/>
</dbReference>
<keyword evidence="4 6" id="KW-1133">Transmembrane helix</keyword>
<reference evidence="7 8" key="1">
    <citation type="journal article" date="2013" name="Genome Biol.">
        <title>The genome sequence of the most widely cultivated cacao type and its use to identify candidate genes regulating pod color.</title>
        <authorList>
            <person name="Motamayor J.C."/>
            <person name="Mockaitis K."/>
            <person name="Schmutz J."/>
            <person name="Haiminen N."/>
            <person name="Iii D.L."/>
            <person name="Cornejo O."/>
            <person name="Findley S.D."/>
            <person name="Zheng P."/>
            <person name="Utro F."/>
            <person name="Royaert S."/>
            <person name="Saski C."/>
            <person name="Jenkins J."/>
            <person name="Podicheti R."/>
            <person name="Zhao M."/>
            <person name="Scheffler B.E."/>
            <person name="Stack J.C."/>
            <person name="Feltus F.A."/>
            <person name="Mustiga G.M."/>
            <person name="Amores F."/>
            <person name="Phillips W."/>
            <person name="Marelli J.P."/>
            <person name="May G.D."/>
            <person name="Shapiro H."/>
            <person name="Ma J."/>
            <person name="Bustamante C.D."/>
            <person name="Schnell R.J."/>
            <person name="Main D."/>
            <person name="Gilbert D."/>
            <person name="Parida L."/>
            <person name="Kuhn D.N."/>
        </authorList>
    </citation>
    <scope>NUCLEOTIDE SEQUENCE [LARGE SCALE GENOMIC DNA]</scope>
    <source>
        <strain evidence="8">cv. Matina 1-6</strain>
    </source>
</reference>
<feature type="transmembrane region" description="Helical" evidence="6">
    <location>
        <begin position="116"/>
        <end position="139"/>
    </location>
</feature>
<evidence type="ECO:0000256" key="5">
    <source>
        <dbReference type="ARBA" id="ARBA00023136"/>
    </source>
</evidence>
<gene>
    <name evidence="7" type="ORF">TCM_020971</name>
</gene>
<dbReference type="PANTHER" id="PTHR47830">
    <property type="entry name" value="OS11G0534100 PROTEIN"/>
    <property type="match status" value="1"/>
</dbReference>
<dbReference type="eggNOG" id="ENOG502QSGX">
    <property type="taxonomic scope" value="Eukaryota"/>
</dbReference>
<feature type="transmembrane region" description="Helical" evidence="6">
    <location>
        <begin position="84"/>
        <end position="104"/>
    </location>
</feature>
<dbReference type="InterPro" id="IPR006904">
    <property type="entry name" value="DUF716"/>
</dbReference>
<comment type="subcellular location">
    <subcellularLocation>
        <location evidence="1">Membrane</location>
        <topology evidence="1">Multi-pass membrane protein</topology>
    </subcellularLocation>
</comment>
<dbReference type="AlphaFoldDB" id="A0A061ENF9"/>
<dbReference type="HOGENOM" id="CLU_1177176_0_0_1"/>
<dbReference type="Pfam" id="PF04819">
    <property type="entry name" value="DUF716"/>
    <property type="match status" value="1"/>
</dbReference>
<evidence type="ECO:0000313" key="8">
    <source>
        <dbReference type="Proteomes" id="UP000026915"/>
    </source>
</evidence>
<evidence type="ECO:0000313" key="7">
    <source>
        <dbReference type="EMBL" id="EOY06158.1"/>
    </source>
</evidence>
<name>A0A061ENF9_THECC</name>
<evidence type="ECO:0000256" key="3">
    <source>
        <dbReference type="ARBA" id="ARBA00022692"/>
    </source>
</evidence>
<evidence type="ECO:0000256" key="2">
    <source>
        <dbReference type="ARBA" id="ARBA00006948"/>
    </source>
</evidence>
<keyword evidence="5 6" id="KW-0472">Membrane</keyword>
<keyword evidence="8" id="KW-1185">Reference proteome</keyword>
<feature type="transmembrane region" description="Helical" evidence="6">
    <location>
        <begin position="146"/>
        <end position="163"/>
    </location>
</feature>
<evidence type="ECO:0000256" key="4">
    <source>
        <dbReference type="ARBA" id="ARBA00022989"/>
    </source>
</evidence>
<comment type="similarity">
    <text evidence="2">Belongs to the TMEM45 family.</text>
</comment>
<dbReference type="STRING" id="3641.A0A061ENF9"/>